<accession>A0A3P8ZSL9</accession>
<dbReference type="InterPro" id="IPR013320">
    <property type="entry name" value="ConA-like_dom_sf"/>
</dbReference>
<dbReference type="InterPro" id="IPR043136">
    <property type="entry name" value="B30.2/SPRY_sf"/>
</dbReference>
<dbReference type="Ensembl" id="ENSELUT00000005721.3">
    <property type="protein sequence ID" value="ENSELUP00000031459.3"/>
    <property type="gene ID" value="ENSELUG00000008987.3"/>
</dbReference>
<organism evidence="2 3">
    <name type="scientific">Esox lucius</name>
    <name type="common">Northern pike</name>
    <dbReference type="NCBI Taxonomy" id="8010"/>
    <lineage>
        <taxon>Eukaryota</taxon>
        <taxon>Metazoa</taxon>
        <taxon>Chordata</taxon>
        <taxon>Craniata</taxon>
        <taxon>Vertebrata</taxon>
        <taxon>Euteleostomi</taxon>
        <taxon>Actinopterygii</taxon>
        <taxon>Neopterygii</taxon>
        <taxon>Teleostei</taxon>
        <taxon>Protacanthopterygii</taxon>
        <taxon>Esociformes</taxon>
        <taxon>Esocidae</taxon>
        <taxon>Esox</taxon>
    </lineage>
</organism>
<dbReference type="OMA" id="DTACCEL"/>
<dbReference type="InterPro" id="IPR003877">
    <property type="entry name" value="SPRY_dom"/>
</dbReference>
<evidence type="ECO:0000259" key="1">
    <source>
        <dbReference type="PROSITE" id="PS50188"/>
    </source>
</evidence>
<dbReference type="Gene3D" id="2.60.120.920">
    <property type="match status" value="1"/>
</dbReference>
<reference evidence="3" key="1">
    <citation type="journal article" date="2014" name="PLoS ONE">
        <title>The genome and linkage map of the northern pike (Esox lucius): conserved synteny revealed between the salmonid sister group and the Neoteleostei.</title>
        <authorList>
            <person name="Rondeau E.B."/>
            <person name="Minkley D.R."/>
            <person name="Leong J.S."/>
            <person name="Messmer A.M."/>
            <person name="Jantzen J.R."/>
            <person name="von Schalburg K.R."/>
            <person name="Lemon C."/>
            <person name="Bird N.H."/>
            <person name="Koop B.F."/>
        </authorList>
    </citation>
    <scope>NUCLEOTIDE SEQUENCE</scope>
</reference>
<dbReference type="InterPro" id="IPR050143">
    <property type="entry name" value="TRIM/RBCC"/>
</dbReference>
<dbReference type="AlphaFoldDB" id="A0A3P8ZSL9"/>
<dbReference type="InterPro" id="IPR003879">
    <property type="entry name" value="Butyrophylin_SPRY"/>
</dbReference>
<protein>
    <recommendedName>
        <fullName evidence="1">B30.2/SPRY domain-containing protein</fullName>
    </recommendedName>
</protein>
<proteinExistence type="predicted"/>
<dbReference type="CDD" id="cd13733">
    <property type="entry name" value="SPRY_PRY_C-I_1"/>
    <property type="match status" value="1"/>
</dbReference>
<dbReference type="InterPro" id="IPR001870">
    <property type="entry name" value="B30.2/SPRY"/>
</dbReference>
<name>A0A3P8ZSL9_ESOLU</name>
<reference evidence="2" key="4">
    <citation type="submission" date="2025-09" db="UniProtKB">
        <authorList>
            <consortium name="Ensembl"/>
        </authorList>
    </citation>
    <scope>IDENTIFICATION</scope>
</reference>
<dbReference type="SUPFAM" id="SSF49899">
    <property type="entry name" value="Concanavalin A-like lectins/glucanases"/>
    <property type="match status" value="1"/>
</dbReference>
<dbReference type="Pfam" id="PF13765">
    <property type="entry name" value="PRY"/>
    <property type="match status" value="1"/>
</dbReference>
<reference evidence="2" key="3">
    <citation type="submission" date="2025-08" db="UniProtKB">
        <authorList>
            <consortium name="Ensembl"/>
        </authorList>
    </citation>
    <scope>IDENTIFICATION</scope>
</reference>
<keyword evidence="3" id="KW-1185">Reference proteome</keyword>
<dbReference type="FunFam" id="2.60.120.920:FF:000004">
    <property type="entry name" value="Butyrophilin subfamily 1 member A1"/>
    <property type="match status" value="1"/>
</dbReference>
<dbReference type="InterPro" id="IPR006574">
    <property type="entry name" value="PRY"/>
</dbReference>
<dbReference type="SMART" id="SM00449">
    <property type="entry name" value="SPRY"/>
    <property type="match status" value="1"/>
</dbReference>
<dbReference type="Bgee" id="ENSELUG00000008987">
    <property type="expression patterns" value="Expressed in stomach and 8 other cell types or tissues"/>
</dbReference>
<dbReference type="InParanoid" id="A0A3P8ZSL9"/>
<sequence length="208" mass="23936">MVHSGTVWRTVSQLEETLNEEIKNLCEIELRGTQHCVLNVTLDPDTACCELILSEDGKQMRLGDIHQILCNNQHSFCTGRFYYEMRVKGKAGWVLGVVRESINRKGNITRCPENGHWVIRLWDGFDYRAYAGPDVHLSLREKPQKVWVFVDYEEGQVSFYNVEDRSHIYSFTGCNFMELLFPCFSTGKNIDCKNGTPFIIYNVPVAKG</sequence>
<evidence type="ECO:0000313" key="2">
    <source>
        <dbReference type="Ensembl" id="ENSELUP00000031459.3"/>
    </source>
</evidence>
<dbReference type="PROSITE" id="PS50188">
    <property type="entry name" value="B302_SPRY"/>
    <property type="match status" value="1"/>
</dbReference>
<dbReference type="GeneTree" id="ENSGT01040000240400"/>
<dbReference type="Pfam" id="PF00622">
    <property type="entry name" value="SPRY"/>
    <property type="match status" value="1"/>
</dbReference>
<dbReference type="PANTHER" id="PTHR24103">
    <property type="entry name" value="E3 UBIQUITIN-PROTEIN LIGASE TRIM"/>
    <property type="match status" value="1"/>
</dbReference>
<reference evidence="2" key="2">
    <citation type="submission" date="2020-02" db="EMBL/GenBank/DDBJ databases">
        <title>Esox lucius (northern pike) genome, fEsoLuc1, primary haplotype.</title>
        <authorList>
            <person name="Myers G."/>
            <person name="Karagic N."/>
            <person name="Meyer A."/>
            <person name="Pippel M."/>
            <person name="Reichard M."/>
            <person name="Winkler S."/>
            <person name="Tracey A."/>
            <person name="Sims Y."/>
            <person name="Howe K."/>
            <person name="Rhie A."/>
            <person name="Formenti G."/>
            <person name="Durbin R."/>
            <person name="Fedrigo O."/>
            <person name="Jarvis E.D."/>
        </authorList>
    </citation>
    <scope>NUCLEOTIDE SEQUENCE [LARGE SCALE GENOMIC DNA]</scope>
</reference>
<evidence type="ECO:0000313" key="3">
    <source>
        <dbReference type="Proteomes" id="UP000265140"/>
    </source>
</evidence>
<feature type="domain" description="B30.2/SPRY" evidence="1">
    <location>
        <begin position="20"/>
        <end position="205"/>
    </location>
</feature>
<dbReference type="Proteomes" id="UP000265140">
    <property type="component" value="Chromosome 1"/>
</dbReference>
<dbReference type="PRINTS" id="PR01407">
    <property type="entry name" value="BUTYPHLNCDUF"/>
</dbReference>